<protein>
    <submittedName>
        <fullName evidence="1">Uncharacterized protein</fullName>
    </submittedName>
</protein>
<dbReference type="Proteomes" id="UP000602510">
    <property type="component" value="Unassembled WGS sequence"/>
</dbReference>
<dbReference type="AlphaFoldDB" id="A0A833SBZ3"/>
<name>A0A833SBZ3_PHYIN</name>
<comment type="caution">
    <text evidence="1">The sequence shown here is derived from an EMBL/GenBank/DDBJ whole genome shotgun (WGS) entry which is preliminary data.</text>
</comment>
<evidence type="ECO:0000313" key="2">
    <source>
        <dbReference type="Proteomes" id="UP000602510"/>
    </source>
</evidence>
<keyword evidence="2" id="KW-1185">Reference proteome</keyword>
<organism evidence="1 2">
    <name type="scientific">Phytophthora infestans</name>
    <name type="common">Potato late blight agent</name>
    <name type="synonym">Botrytis infestans</name>
    <dbReference type="NCBI Taxonomy" id="4787"/>
    <lineage>
        <taxon>Eukaryota</taxon>
        <taxon>Sar</taxon>
        <taxon>Stramenopiles</taxon>
        <taxon>Oomycota</taxon>
        <taxon>Peronosporomycetes</taxon>
        <taxon>Peronosporales</taxon>
        <taxon>Peronosporaceae</taxon>
        <taxon>Phytophthora</taxon>
    </lineage>
</organism>
<accession>A0A833SBZ3</accession>
<sequence length="168" mass="19113">MTHGLHARNGKPTAQLDFLRSLSAPDDVAAAAATARNWAIFTLFFQDVNMQLQRLEKIGDSSVIGTTTTSFPLTRRSLMNAFPNLFYDSTVRSMESRSYRVVQKLLDQHLVMHGSVRFDWDYCTSRIGRIYSEIDMMSSLLELLGNIEDVSFVFKGARRRRTADPLGW</sequence>
<reference evidence="1" key="1">
    <citation type="submission" date="2020-04" db="EMBL/GenBank/DDBJ databases">
        <title>Hybrid Assembly of Korean Phytophthora infestans isolates.</title>
        <authorList>
            <person name="Prokchorchik M."/>
            <person name="Lee Y."/>
            <person name="Seo J."/>
            <person name="Cho J.-H."/>
            <person name="Park Y.-E."/>
            <person name="Jang D.-C."/>
            <person name="Im J.-S."/>
            <person name="Choi J.-G."/>
            <person name="Park H.-J."/>
            <person name="Lee G.-B."/>
            <person name="Lee Y.-G."/>
            <person name="Hong S.-Y."/>
            <person name="Cho K."/>
            <person name="Sohn K.H."/>
        </authorList>
    </citation>
    <scope>NUCLEOTIDE SEQUENCE</scope>
    <source>
        <strain evidence="1">KR_1_A1</strain>
    </source>
</reference>
<evidence type="ECO:0000313" key="1">
    <source>
        <dbReference type="EMBL" id="KAF4032252.1"/>
    </source>
</evidence>
<gene>
    <name evidence="1" type="ORF">GN244_ATG15832</name>
</gene>
<dbReference type="EMBL" id="WSZM01000502">
    <property type="protein sequence ID" value="KAF4032252.1"/>
    <property type="molecule type" value="Genomic_DNA"/>
</dbReference>
<proteinExistence type="predicted"/>